<dbReference type="HOGENOM" id="CLU_019302_0_0_5"/>
<dbReference type="RefSeq" id="WP_011654637.1">
    <property type="nucleotide sequence ID" value="NC_008383.1"/>
</dbReference>
<dbReference type="eggNOG" id="ENOG502Z7RD">
    <property type="taxonomic scope" value="Bacteria"/>
</dbReference>
<evidence type="ECO:0000313" key="2">
    <source>
        <dbReference type="Proteomes" id="UP000006575"/>
    </source>
</evidence>
<sequence length="533" mass="59578">MPVQEAYFHLQDVPYLQAGSWVPLRQITFSTIASDDPDILRLEEWIGIGSAAVMAERRKDVEALAWDDLGIQPHRSVVENDGYRSADVFRNWQGGDLGVNLVIVQLIDEVDHEIWHLHTDLVVALHLVREGDVWKRPEEDWIDVARLKRDSEGKPTVLEIRKEYLGDYLAARGMDLYCSSYRERTMITATKPSYAFEDTPSETRGRDSWDRTTNEAGYPFPAGSFFTRGAIWRTEWVQSGGQSVRVRGDKDNHAAAFALDTDGNRVLGPQLIGSSTWLFFNPSVADALLSRRGSKLHWYSAETGALGANEPVHFGLNNLGLITVFAKDIGLLPQWEQRLWSAYNVTPEGGVSSELFAAQMMVQPAATVAPEREMPSVLEAVEAAFKTKYGRSLLRENEAVPSLLRRLHRFQAVKTDGILELAKDLTRLFIERIDADAIASQLTLSKNEKRPGSLKLLERLLSTRLTAAEAGNLMSPLFGIYDLRLADAHLGSARIESGRTRTGIDETLPAPMQGRQLLHSFNETLKKVNAALV</sequence>
<proteinExistence type="predicted"/>
<protein>
    <submittedName>
        <fullName evidence="1">Uncharacterized protein</fullName>
    </submittedName>
</protein>
<dbReference type="AlphaFoldDB" id="Q1M9K1"/>
<keyword evidence="1" id="KW-0614">Plasmid</keyword>
<geneLocation type="plasmid" evidence="1 2">
    <name>pRL8</name>
</geneLocation>
<dbReference type="KEGG" id="rle:pRL80005"/>
<dbReference type="Proteomes" id="UP000006575">
    <property type="component" value="Plasmid pRL8"/>
</dbReference>
<keyword evidence="2" id="KW-1185">Reference proteome</keyword>
<organism evidence="1 2">
    <name type="scientific">Rhizobium johnstonii (strain DSM 114642 / LMG 32736 / 3841)</name>
    <name type="common">Rhizobium leguminosarum bv. viciae</name>
    <dbReference type="NCBI Taxonomy" id="216596"/>
    <lineage>
        <taxon>Bacteria</taxon>
        <taxon>Pseudomonadati</taxon>
        <taxon>Pseudomonadota</taxon>
        <taxon>Alphaproteobacteria</taxon>
        <taxon>Hyphomicrobiales</taxon>
        <taxon>Rhizobiaceae</taxon>
        <taxon>Rhizobium/Agrobacterium group</taxon>
        <taxon>Rhizobium</taxon>
        <taxon>Rhizobium johnstonii</taxon>
    </lineage>
</organism>
<gene>
    <name evidence="1" type="ordered locus">pRL80005</name>
</gene>
<dbReference type="EnsemblBacteria" id="CAK02805">
    <property type="protein sequence ID" value="CAK02805"/>
    <property type="gene ID" value="pRL80005"/>
</dbReference>
<dbReference type="EMBL" id="AM236082">
    <property type="protein sequence ID" value="CAK02805.1"/>
    <property type="molecule type" value="Genomic_DNA"/>
</dbReference>
<dbReference type="GeneID" id="303209867"/>
<accession>Q1M9K1</accession>
<reference evidence="1 2" key="1">
    <citation type="journal article" date="2006" name="Genome Biol.">
        <title>The genome of Rhizobium leguminosarum has recognizable core and accessory components.</title>
        <authorList>
            <person name="Young J.W."/>
            <person name="Crossman L.C."/>
            <person name="Johnston A.W.B."/>
            <person name="Thomson N.R."/>
            <person name="Ghazoui Z.F."/>
            <person name="Hull K.H."/>
            <person name="Wexler M."/>
            <person name="Curson A.R.J."/>
            <person name="Todd J.D."/>
            <person name="Poole P.S."/>
            <person name="Mauchline T.H."/>
            <person name="East A.K."/>
            <person name="Quail M.A."/>
            <person name="Churcher C."/>
            <person name="Arrowsmith C."/>
            <person name="Cherevach A."/>
            <person name="Chillingworth T."/>
            <person name="Clarke K."/>
            <person name="Cronin A."/>
            <person name="Davis P."/>
            <person name="Fraser A."/>
            <person name="Hance Z."/>
            <person name="Hauser H."/>
            <person name="Jagels K."/>
            <person name="Moule S."/>
            <person name="Mungall K."/>
            <person name="Norbertczak H."/>
            <person name="Rabbinowitsch E."/>
            <person name="Sanders M."/>
            <person name="Simmonds M."/>
            <person name="Whitehead S."/>
            <person name="Parkhill J."/>
        </authorList>
    </citation>
    <scope>NUCLEOTIDE SEQUENCE [LARGE SCALE GENOMIC DNA]</scope>
    <source>
        <strain evidence="2">DSM 114642 / LMG 32736 / 3841</strain>
    </source>
</reference>
<name>Q1M9K1_RHIJ3</name>
<evidence type="ECO:0000313" key="1">
    <source>
        <dbReference type="EMBL" id="CAK02805.1"/>
    </source>
</evidence>